<sequence length="70" mass="8072">MANTKIKKPTNNYLGFDDILCRSVLHEHHQDSQFKRPMENLDLHRSDQNPTKPFALSYVNLDDATSANND</sequence>
<accession>A0A072ULR1</accession>
<keyword evidence="3" id="KW-1185">Reference proteome</keyword>
<dbReference type="AlphaFoldDB" id="A0A072ULR1"/>
<name>A0A072ULR1_MEDTR</name>
<gene>
    <name evidence="1" type="ordered locus">MTR_4g057950</name>
</gene>
<organism evidence="1 3">
    <name type="scientific">Medicago truncatula</name>
    <name type="common">Barrel medic</name>
    <name type="synonym">Medicago tribuloides</name>
    <dbReference type="NCBI Taxonomy" id="3880"/>
    <lineage>
        <taxon>Eukaryota</taxon>
        <taxon>Viridiplantae</taxon>
        <taxon>Streptophyta</taxon>
        <taxon>Embryophyta</taxon>
        <taxon>Tracheophyta</taxon>
        <taxon>Spermatophyta</taxon>
        <taxon>Magnoliopsida</taxon>
        <taxon>eudicotyledons</taxon>
        <taxon>Gunneridae</taxon>
        <taxon>Pentapetalae</taxon>
        <taxon>rosids</taxon>
        <taxon>fabids</taxon>
        <taxon>Fabales</taxon>
        <taxon>Fabaceae</taxon>
        <taxon>Papilionoideae</taxon>
        <taxon>50 kb inversion clade</taxon>
        <taxon>NPAAA clade</taxon>
        <taxon>Hologalegina</taxon>
        <taxon>IRL clade</taxon>
        <taxon>Trifolieae</taxon>
        <taxon>Medicago</taxon>
    </lineage>
</organism>
<evidence type="ECO:0000313" key="1">
    <source>
        <dbReference type="EMBL" id="KEH30008.1"/>
    </source>
</evidence>
<evidence type="ECO:0000313" key="2">
    <source>
        <dbReference type="EnsemblPlants" id="KEH30008"/>
    </source>
</evidence>
<dbReference type="EMBL" id="CM001220">
    <property type="protein sequence ID" value="KEH30008.1"/>
    <property type="molecule type" value="Genomic_DNA"/>
</dbReference>
<reference evidence="2" key="3">
    <citation type="submission" date="2015-04" db="UniProtKB">
        <authorList>
            <consortium name="EnsemblPlants"/>
        </authorList>
    </citation>
    <scope>IDENTIFICATION</scope>
    <source>
        <strain evidence="2">cv. Jemalong A17</strain>
    </source>
</reference>
<dbReference type="EnsemblPlants" id="KEH30008">
    <property type="protein sequence ID" value="KEH30008"/>
    <property type="gene ID" value="MTR_4g057950"/>
</dbReference>
<reference evidence="1 3" key="1">
    <citation type="journal article" date="2011" name="Nature">
        <title>The Medicago genome provides insight into the evolution of rhizobial symbioses.</title>
        <authorList>
            <person name="Young N.D."/>
            <person name="Debelle F."/>
            <person name="Oldroyd G.E."/>
            <person name="Geurts R."/>
            <person name="Cannon S.B."/>
            <person name="Udvardi M.K."/>
            <person name="Benedito V.A."/>
            <person name="Mayer K.F."/>
            <person name="Gouzy J."/>
            <person name="Schoof H."/>
            <person name="Van de Peer Y."/>
            <person name="Proost S."/>
            <person name="Cook D.R."/>
            <person name="Meyers B.C."/>
            <person name="Spannagl M."/>
            <person name="Cheung F."/>
            <person name="De Mita S."/>
            <person name="Krishnakumar V."/>
            <person name="Gundlach H."/>
            <person name="Zhou S."/>
            <person name="Mudge J."/>
            <person name="Bharti A.K."/>
            <person name="Murray J.D."/>
            <person name="Naoumkina M.A."/>
            <person name="Rosen B."/>
            <person name="Silverstein K.A."/>
            <person name="Tang H."/>
            <person name="Rombauts S."/>
            <person name="Zhao P.X."/>
            <person name="Zhou P."/>
            <person name="Barbe V."/>
            <person name="Bardou P."/>
            <person name="Bechner M."/>
            <person name="Bellec A."/>
            <person name="Berger A."/>
            <person name="Berges H."/>
            <person name="Bidwell S."/>
            <person name="Bisseling T."/>
            <person name="Choisne N."/>
            <person name="Couloux A."/>
            <person name="Denny R."/>
            <person name="Deshpande S."/>
            <person name="Dai X."/>
            <person name="Doyle J.J."/>
            <person name="Dudez A.M."/>
            <person name="Farmer A.D."/>
            <person name="Fouteau S."/>
            <person name="Franken C."/>
            <person name="Gibelin C."/>
            <person name="Gish J."/>
            <person name="Goldstein S."/>
            <person name="Gonzalez A.J."/>
            <person name="Green P.J."/>
            <person name="Hallab A."/>
            <person name="Hartog M."/>
            <person name="Hua A."/>
            <person name="Humphray S.J."/>
            <person name="Jeong D.H."/>
            <person name="Jing Y."/>
            <person name="Jocker A."/>
            <person name="Kenton S.M."/>
            <person name="Kim D.J."/>
            <person name="Klee K."/>
            <person name="Lai H."/>
            <person name="Lang C."/>
            <person name="Lin S."/>
            <person name="Macmil S.L."/>
            <person name="Magdelenat G."/>
            <person name="Matthews L."/>
            <person name="McCorrison J."/>
            <person name="Monaghan E.L."/>
            <person name="Mun J.H."/>
            <person name="Najar F.Z."/>
            <person name="Nicholson C."/>
            <person name="Noirot C."/>
            <person name="O'Bleness M."/>
            <person name="Paule C.R."/>
            <person name="Poulain J."/>
            <person name="Prion F."/>
            <person name="Qin B."/>
            <person name="Qu C."/>
            <person name="Retzel E.F."/>
            <person name="Riddle C."/>
            <person name="Sallet E."/>
            <person name="Samain S."/>
            <person name="Samson N."/>
            <person name="Sanders I."/>
            <person name="Saurat O."/>
            <person name="Scarpelli C."/>
            <person name="Schiex T."/>
            <person name="Segurens B."/>
            <person name="Severin A.J."/>
            <person name="Sherrier D.J."/>
            <person name="Shi R."/>
            <person name="Sims S."/>
            <person name="Singer S.R."/>
            <person name="Sinharoy S."/>
            <person name="Sterck L."/>
            <person name="Viollet A."/>
            <person name="Wang B.B."/>
            <person name="Wang K."/>
            <person name="Wang M."/>
            <person name="Wang X."/>
            <person name="Warfsmann J."/>
            <person name="Weissenbach J."/>
            <person name="White D.D."/>
            <person name="White J.D."/>
            <person name="Wiley G.B."/>
            <person name="Wincker P."/>
            <person name="Xing Y."/>
            <person name="Yang L."/>
            <person name="Yao Z."/>
            <person name="Ying F."/>
            <person name="Zhai J."/>
            <person name="Zhou L."/>
            <person name="Zuber A."/>
            <person name="Denarie J."/>
            <person name="Dixon R.A."/>
            <person name="May G.D."/>
            <person name="Schwartz D.C."/>
            <person name="Rogers J."/>
            <person name="Quetier F."/>
            <person name="Town C.D."/>
            <person name="Roe B.A."/>
        </authorList>
    </citation>
    <scope>NUCLEOTIDE SEQUENCE [LARGE SCALE GENOMIC DNA]</scope>
    <source>
        <strain evidence="1">A17</strain>
        <strain evidence="2 3">cv. Jemalong A17</strain>
    </source>
</reference>
<dbReference type="Proteomes" id="UP000002051">
    <property type="component" value="Chromosome 4"/>
</dbReference>
<proteinExistence type="predicted"/>
<dbReference type="HOGENOM" id="CLU_2761605_0_0_1"/>
<evidence type="ECO:0000313" key="3">
    <source>
        <dbReference type="Proteomes" id="UP000002051"/>
    </source>
</evidence>
<protein>
    <submittedName>
        <fullName evidence="1 2">Uncharacterized protein</fullName>
    </submittedName>
</protein>
<reference evidence="1 3" key="2">
    <citation type="journal article" date="2014" name="BMC Genomics">
        <title>An improved genome release (version Mt4.0) for the model legume Medicago truncatula.</title>
        <authorList>
            <person name="Tang H."/>
            <person name="Krishnakumar V."/>
            <person name="Bidwell S."/>
            <person name="Rosen B."/>
            <person name="Chan A."/>
            <person name="Zhou S."/>
            <person name="Gentzbittel L."/>
            <person name="Childs K.L."/>
            <person name="Yandell M."/>
            <person name="Gundlach H."/>
            <person name="Mayer K.F."/>
            <person name="Schwartz D.C."/>
            <person name="Town C.D."/>
        </authorList>
    </citation>
    <scope>GENOME REANNOTATION</scope>
    <source>
        <strain evidence="1">A17</strain>
        <strain evidence="2 3">cv. Jemalong A17</strain>
    </source>
</reference>